<evidence type="ECO:0000259" key="2">
    <source>
        <dbReference type="PROSITE" id="PS50943"/>
    </source>
</evidence>
<dbReference type="InterPro" id="IPR010982">
    <property type="entry name" value="Lambda_DNA-bd_dom_sf"/>
</dbReference>
<dbReference type="InterPro" id="IPR001387">
    <property type="entry name" value="Cro/C1-type_HTH"/>
</dbReference>
<dbReference type="AlphaFoldDB" id="A0A6S6R244"/>
<protein>
    <recommendedName>
        <fullName evidence="2">HTH cro/C1-type domain-containing protein</fullName>
    </recommendedName>
</protein>
<keyword evidence="1" id="KW-0238">DNA-binding</keyword>
<dbReference type="Gene3D" id="1.10.260.40">
    <property type="entry name" value="lambda repressor-like DNA-binding domains"/>
    <property type="match status" value="1"/>
</dbReference>
<keyword evidence="4" id="KW-1185">Reference proteome</keyword>
<dbReference type="Pfam" id="PF01381">
    <property type="entry name" value="HTH_3"/>
    <property type="match status" value="1"/>
</dbReference>
<dbReference type="GO" id="GO:0003677">
    <property type="term" value="F:DNA binding"/>
    <property type="evidence" value="ECO:0007669"/>
    <property type="project" value="UniProtKB-KW"/>
</dbReference>
<proteinExistence type="predicted"/>
<dbReference type="Proteomes" id="UP000515561">
    <property type="component" value="Chromosome"/>
</dbReference>
<dbReference type="PANTHER" id="PTHR46558">
    <property type="entry name" value="TRACRIPTIONAL REGULATORY PROTEIN-RELATED-RELATED"/>
    <property type="match status" value="1"/>
</dbReference>
<dbReference type="SMART" id="SM00530">
    <property type="entry name" value="HTH_XRE"/>
    <property type="match status" value="1"/>
</dbReference>
<reference evidence="3 4" key="1">
    <citation type="journal article" date="2016" name="Int. J. Syst. Evol. Microbiol.">
        <title>Descriptions of Anaerotaenia torta gen. nov., sp. nov. and Anaerocolumna cellulosilytica gen. nov., sp. nov. isolated from a methanogenic reactor of cattle waste.</title>
        <authorList>
            <person name="Uek A."/>
            <person name="Ohtaki Y."/>
            <person name="Kaku N."/>
            <person name="Ueki K."/>
        </authorList>
    </citation>
    <scope>NUCLEOTIDE SEQUENCE [LARGE SCALE GENOMIC DNA]</scope>
    <source>
        <strain evidence="3 4">SN021</strain>
    </source>
</reference>
<organism evidence="3 4">
    <name type="scientific">Anaerocolumna cellulosilytica</name>
    <dbReference type="NCBI Taxonomy" id="433286"/>
    <lineage>
        <taxon>Bacteria</taxon>
        <taxon>Bacillati</taxon>
        <taxon>Bacillota</taxon>
        <taxon>Clostridia</taxon>
        <taxon>Lachnospirales</taxon>
        <taxon>Lachnospiraceae</taxon>
        <taxon>Anaerocolumna</taxon>
    </lineage>
</organism>
<accession>A0A6S6R244</accession>
<dbReference type="EMBL" id="AP023367">
    <property type="protein sequence ID" value="BCJ93605.1"/>
    <property type="molecule type" value="Genomic_DNA"/>
</dbReference>
<dbReference type="KEGG" id="acel:acsn021_11740"/>
<feature type="domain" description="HTH cro/C1-type" evidence="2">
    <location>
        <begin position="6"/>
        <end position="60"/>
    </location>
</feature>
<dbReference type="CDD" id="cd00093">
    <property type="entry name" value="HTH_XRE"/>
    <property type="match status" value="1"/>
</dbReference>
<evidence type="ECO:0000313" key="3">
    <source>
        <dbReference type="EMBL" id="BCJ93605.1"/>
    </source>
</evidence>
<dbReference type="PANTHER" id="PTHR46558:SF11">
    <property type="entry name" value="HTH-TYPE TRANSCRIPTIONAL REGULATOR XRE"/>
    <property type="match status" value="1"/>
</dbReference>
<dbReference type="SUPFAM" id="SSF47413">
    <property type="entry name" value="lambda repressor-like DNA-binding domains"/>
    <property type="match status" value="1"/>
</dbReference>
<evidence type="ECO:0000313" key="4">
    <source>
        <dbReference type="Proteomes" id="UP000515561"/>
    </source>
</evidence>
<sequence>MLERKIKHLRKDKHLTQLELAKKLNLTQSTIAAYENGIKIPTVENLLAIAKFFQVSTDYLLGLTENLNYEPIESNDDFVSESIAPYTTTNSKEYSKVISYYHRLDNENKEYIIGKMIELYKEQQKPIKYVHKIETDEDILKELESYRLELESKKKINLQDRNIK</sequence>
<gene>
    <name evidence="3" type="ORF">acsn021_11740</name>
</gene>
<name>A0A6S6R244_9FIRM</name>
<dbReference type="PROSITE" id="PS50943">
    <property type="entry name" value="HTH_CROC1"/>
    <property type="match status" value="1"/>
</dbReference>
<evidence type="ECO:0000256" key="1">
    <source>
        <dbReference type="ARBA" id="ARBA00023125"/>
    </source>
</evidence>